<comment type="caution">
    <text evidence="10">The sequence shown here is derived from an EMBL/GenBank/DDBJ whole genome shotgun (WGS) entry which is preliminary data.</text>
</comment>
<proteinExistence type="inferred from homology"/>
<evidence type="ECO:0000256" key="6">
    <source>
        <dbReference type="ARBA" id="ARBA00044504"/>
    </source>
</evidence>
<dbReference type="InterPro" id="IPR011701">
    <property type="entry name" value="MFS"/>
</dbReference>
<sequence>MTNSEPLLPINSDEIQNGDLKEPPMSFSSNDLDGNSGNLISQFIHLLFVALAWTFDAQLSFVNIFSDADPAWHCTSGDSSGASSCFSASTPCNLPPGSWAWDFPAHASMISEWALECASPTVVGLPASAFFAGSLAGGILLSTLSDSALGRKNMLLLSCLTMSLAGVLTALAPDVWTYSALRFLCGFGRSTVCTTALILVSETVSGRWRDKVSIIGFLFFTLGFLSLPAIAYVNLASSWRALYLWTSVPCACYSVLLCFFINESPRWLSVQGANKIDADASKSRSNFSTIKTIWDRKWASQRLIASMIAGFGIGMVYTGMPLNAGNLGTDIYLSTALNAVAEVPSALAALVIVGVTDRRLSVLGFTAACGALNIACVFLETKAWRMAAEVASFFSVCTAFDVLLIYCVELFPTCVRGSAMSLIRLAIVLGGAIAPMLVALGRRWSFVSFGVFGVVIAFCGLATVCLPETKGRSIRDTMEEEEEEEEEDCRK</sequence>
<evidence type="ECO:0000256" key="7">
    <source>
        <dbReference type="SAM" id="MobiDB-lite"/>
    </source>
</evidence>
<comment type="similarity">
    <text evidence="6">Belongs to the major facilitator superfamily. Phosphate:H(+) symporter (TC 2.A.1.9) family.</text>
</comment>
<keyword evidence="2 8" id="KW-0812">Transmembrane</keyword>
<feature type="transmembrane region" description="Helical" evidence="8">
    <location>
        <begin position="422"/>
        <end position="440"/>
    </location>
</feature>
<reference evidence="10 11" key="1">
    <citation type="submission" date="2020-08" db="EMBL/GenBank/DDBJ databases">
        <title>Plant Genome Project.</title>
        <authorList>
            <person name="Zhang R.-G."/>
        </authorList>
    </citation>
    <scope>NUCLEOTIDE SEQUENCE [LARGE SCALE GENOMIC DNA]</scope>
    <source>
        <tissue evidence="10">Rhizome</tissue>
    </source>
</reference>
<dbReference type="Pfam" id="PF07690">
    <property type="entry name" value="MFS_1"/>
    <property type="match status" value="1"/>
</dbReference>
<feature type="transmembrane region" description="Helical" evidence="8">
    <location>
        <begin position="212"/>
        <end position="235"/>
    </location>
</feature>
<evidence type="ECO:0000256" key="2">
    <source>
        <dbReference type="ARBA" id="ARBA00022692"/>
    </source>
</evidence>
<dbReference type="PANTHER" id="PTHR24064">
    <property type="entry name" value="SOLUTE CARRIER FAMILY 22 MEMBER"/>
    <property type="match status" value="1"/>
</dbReference>
<evidence type="ECO:0000259" key="9">
    <source>
        <dbReference type="PROSITE" id="PS50850"/>
    </source>
</evidence>
<keyword evidence="3" id="KW-0813">Transport</keyword>
<feature type="transmembrane region" description="Helical" evidence="8">
    <location>
        <begin position="123"/>
        <end position="142"/>
    </location>
</feature>
<evidence type="ECO:0000256" key="3">
    <source>
        <dbReference type="ARBA" id="ARBA00022847"/>
    </source>
</evidence>
<evidence type="ECO:0000256" key="4">
    <source>
        <dbReference type="ARBA" id="ARBA00022989"/>
    </source>
</evidence>
<dbReference type="EMBL" id="JACMSC010000020">
    <property type="protein sequence ID" value="KAG6472147.1"/>
    <property type="molecule type" value="Genomic_DNA"/>
</dbReference>
<dbReference type="OrthoDB" id="5296287at2759"/>
<feature type="transmembrane region" description="Helical" evidence="8">
    <location>
        <begin position="154"/>
        <end position="173"/>
    </location>
</feature>
<dbReference type="PROSITE" id="PS50850">
    <property type="entry name" value="MFS"/>
    <property type="match status" value="1"/>
</dbReference>
<evidence type="ECO:0000313" key="11">
    <source>
        <dbReference type="Proteomes" id="UP000734854"/>
    </source>
</evidence>
<dbReference type="GO" id="GO:0016020">
    <property type="term" value="C:membrane"/>
    <property type="evidence" value="ECO:0007669"/>
    <property type="project" value="UniProtKB-SubCell"/>
</dbReference>
<dbReference type="AlphaFoldDB" id="A0A8J5ECW0"/>
<organism evidence="10 11">
    <name type="scientific">Zingiber officinale</name>
    <name type="common">Ginger</name>
    <name type="synonym">Amomum zingiber</name>
    <dbReference type="NCBI Taxonomy" id="94328"/>
    <lineage>
        <taxon>Eukaryota</taxon>
        <taxon>Viridiplantae</taxon>
        <taxon>Streptophyta</taxon>
        <taxon>Embryophyta</taxon>
        <taxon>Tracheophyta</taxon>
        <taxon>Spermatophyta</taxon>
        <taxon>Magnoliopsida</taxon>
        <taxon>Liliopsida</taxon>
        <taxon>Zingiberales</taxon>
        <taxon>Zingiberaceae</taxon>
        <taxon>Zingiber</taxon>
    </lineage>
</organism>
<feature type="transmembrane region" description="Helical" evidence="8">
    <location>
        <begin position="332"/>
        <end position="355"/>
    </location>
</feature>
<accession>A0A8J5ECW0</accession>
<dbReference type="GO" id="GO:0015293">
    <property type="term" value="F:symporter activity"/>
    <property type="evidence" value="ECO:0007669"/>
    <property type="project" value="UniProtKB-KW"/>
</dbReference>
<feature type="transmembrane region" description="Helical" evidence="8">
    <location>
        <begin position="446"/>
        <end position="466"/>
    </location>
</feature>
<evidence type="ECO:0000313" key="10">
    <source>
        <dbReference type="EMBL" id="KAG6472147.1"/>
    </source>
</evidence>
<feature type="region of interest" description="Disordered" evidence="7">
    <location>
        <begin position="1"/>
        <end position="27"/>
    </location>
</feature>
<keyword evidence="4 8" id="KW-1133">Transmembrane helix</keyword>
<keyword evidence="3" id="KW-0769">Symport</keyword>
<evidence type="ECO:0000256" key="1">
    <source>
        <dbReference type="ARBA" id="ARBA00004141"/>
    </source>
</evidence>
<keyword evidence="5 8" id="KW-0472">Membrane</keyword>
<name>A0A8J5ECW0_ZINOF</name>
<feature type="transmembrane region" description="Helical" evidence="8">
    <location>
        <begin position="179"/>
        <end position="200"/>
    </location>
</feature>
<evidence type="ECO:0000256" key="8">
    <source>
        <dbReference type="SAM" id="Phobius"/>
    </source>
</evidence>
<feature type="transmembrane region" description="Helical" evidence="8">
    <location>
        <begin position="390"/>
        <end position="410"/>
    </location>
</feature>
<evidence type="ECO:0000256" key="5">
    <source>
        <dbReference type="ARBA" id="ARBA00023136"/>
    </source>
</evidence>
<feature type="transmembrane region" description="Helical" evidence="8">
    <location>
        <begin position="362"/>
        <end position="384"/>
    </location>
</feature>
<protein>
    <recommendedName>
        <fullName evidence="9">Major facilitator superfamily (MFS) profile domain-containing protein</fullName>
    </recommendedName>
</protein>
<dbReference type="InterPro" id="IPR020846">
    <property type="entry name" value="MFS_dom"/>
</dbReference>
<gene>
    <name evidence="10" type="ORF">ZIOFF_069604</name>
</gene>
<comment type="subcellular location">
    <subcellularLocation>
        <location evidence="1">Membrane</location>
        <topology evidence="1">Multi-pass membrane protein</topology>
    </subcellularLocation>
</comment>
<feature type="transmembrane region" description="Helical" evidence="8">
    <location>
        <begin position="303"/>
        <end position="320"/>
    </location>
</feature>
<keyword evidence="11" id="KW-1185">Reference proteome</keyword>
<feature type="domain" description="Major facilitator superfamily (MFS) profile" evidence="9">
    <location>
        <begin position="46"/>
        <end position="471"/>
    </location>
</feature>
<dbReference type="Proteomes" id="UP000734854">
    <property type="component" value="Unassembled WGS sequence"/>
</dbReference>
<feature type="transmembrane region" description="Helical" evidence="8">
    <location>
        <begin position="241"/>
        <end position="261"/>
    </location>
</feature>